<reference evidence="14" key="1">
    <citation type="journal article" date="2019" name="Int. J. Syst. Evol. Microbiol.">
        <title>The Global Catalogue of Microorganisms (GCM) 10K type strain sequencing project: providing services to taxonomists for standard genome sequencing and annotation.</title>
        <authorList>
            <consortium name="The Broad Institute Genomics Platform"/>
            <consortium name="The Broad Institute Genome Sequencing Center for Infectious Disease"/>
            <person name="Wu L."/>
            <person name="Ma J."/>
        </authorList>
    </citation>
    <scope>NUCLEOTIDE SEQUENCE [LARGE SCALE GENOMIC DNA]</scope>
    <source>
        <strain evidence="14">KCTC 33792</strain>
    </source>
</reference>
<dbReference type="NCBIfam" id="TIGR01121">
    <property type="entry name" value="D_amino_aminoT"/>
    <property type="match status" value="1"/>
</dbReference>
<comment type="similarity">
    <text evidence="2 10">Belongs to the class-IV pyridoxal-phosphate-dependent aminotransferase family.</text>
</comment>
<dbReference type="Gene3D" id="3.30.470.10">
    <property type="match status" value="1"/>
</dbReference>
<evidence type="ECO:0000256" key="5">
    <source>
        <dbReference type="ARBA" id="ARBA00021779"/>
    </source>
</evidence>
<evidence type="ECO:0000256" key="10">
    <source>
        <dbReference type="RuleBase" id="RU004106"/>
    </source>
</evidence>
<comment type="caution">
    <text evidence="13">The sequence shown here is derived from an EMBL/GenBank/DDBJ whole genome shotgun (WGS) entry which is preliminary data.</text>
</comment>
<dbReference type="GO" id="GO:0047810">
    <property type="term" value="F:D-alanine-2-oxoglutarate aminotransferase activity"/>
    <property type="evidence" value="ECO:0007669"/>
    <property type="project" value="UniProtKB-EC"/>
</dbReference>
<dbReference type="InterPro" id="IPR043132">
    <property type="entry name" value="BCAT-like_C"/>
</dbReference>
<accession>A0ABW5SXT9</accession>
<evidence type="ECO:0000256" key="2">
    <source>
        <dbReference type="ARBA" id="ARBA00009320"/>
    </source>
</evidence>
<evidence type="ECO:0000256" key="8">
    <source>
        <dbReference type="ARBA" id="ARBA00022898"/>
    </source>
</evidence>
<dbReference type="InterPro" id="IPR043131">
    <property type="entry name" value="BCAT-like_N"/>
</dbReference>
<keyword evidence="14" id="KW-1185">Reference proteome</keyword>
<dbReference type="InterPro" id="IPR018300">
    <property type="entry name" value="Aminotrans_IV_CS"/>
</dbReference>
<organism evidence="13 14">
    <name type="scientific">Salibacterium lacus</name>
    <dbReference type="NCBI Taxonomy" id="1898109"/>
    <lineage>
        <taxon>Bacteria</taxon>
        <taxon>Bacillati</taxon>
        <taxon>Bacillota</taxon>
        <taxon>Bacilli</taxon>
        <taxon>Bacillales</taxon>
        <taxon>Bacillaceae</taxon>
    </lineage>
</organism>
<keyword evidence="8 11" id="KW-0663">Pyridoxal phosphate</keyword>
<evidence type="ECO:0000256" key="6">
    <source>
        <dbReference type="ARBA" id="ARBA00022576"/>
    </source>
</evidence>
<dbReference type="Gene3D" id="3.20.10.10">
    <property type="entry name" value="D-amino Acid Aminotransferase, subunit A, domain 2"/>
    <property type="match status" value="1"/>
</dbReference>
<dbReference type="RefSeq" id="WP_380711580.1">
    <property type="nucleotide sequence ID" value="NZ_JBHUML010000002.1"/>
</dbReference>
<comment type="catalytic activity">
    <reaction evidence="9 12">
        <text>D-alanine + 2-oxoglutarate = D-glutamate + pyruvate</text>
        <dbReference type="Rhea" id="RHEA:15869"/>
        <dbReference type="ChEBI" id="CHEBI:15361"/>
        <dbReference type="ChEBI" id="CHEBI:16810"/>
        <dbReference type="ChEBI" id="CHEBI:29986"/>
        <dbReference type="ChEBI" id="CHEBI:57416"/>
        <dbReference type="EC" id="2.6.1.21"/>
    </reaction>
</comment>
<dbReference type="InterPro" id="IPR001544">
    <property type="entry name" value="Aminotrans_IV"/>
</dbReference>
<dbReference type="EC" id="2.6.1.21" evidence="4 12"/>
<dbReference type="EMBL" id="JBHUML010000002">
    <property type="protein sequence ID" value="MFD2704295.1"/>
    <property type="molecule type" value="Genomic_DNA"/>
</dbReference>
<dbReference type="InterPro" id="IPR005784">
    <property type="entry name" value="D_amino_transT"/>
</dbReference>
<sequence length="279" mass="32155">MMQYVWAHDQLTPQEEAGVHLQDRGYYFGDGIYEVIRLYDGKPFLWDEHFERFARSAAELDLPFPKPLEHIMQDMLTLIEANHVHNGIIYLQMTRGVQERNHLYSRDMIPVITAFTKEEDVPSHLQEEGITLWAVEDIRWLRCDIKTINLLGNVMAKRSAEDNGCHEALLHRGHTVTEGSSTNVFMVQNGVIYTHPADNYILKGITRQFIQKLCIEKGIPFEETAFTLEDLQDADELFIASTSHEIVPVNHVSGTMEKTLPSRSLTDQLQQSFQERKLS</sequence>
<evidence type="ECO:0000256" key="3">
    <source>
        <dbReference type="ARBA" id="ARBA00011738"/>
    </source>
</evidence>
<dbReference type="PANTHER" id="PTHR42743">
    <property type="entry name" value="AMINO-ACID AMINOTRANSFERASE"/>
    <property type="match status" value="1"/>
</dbReference>
<evidence type="ECO:0000313" key="13">
    <source>
        <dbReference type="EMBL" id="MFD2704295.1"/>
    </source>
</evidence>
<dbReference type="PANTHER" id="PTHR42743:SF10">
    <property type="entry name" value="D-ALANINE AMINOTRANSFERASE"/>
    <property type="match status" value="1"/>
</dbReference>
<comment type="cofactor">
    <cofactor evidence="1 11">
        <name>pyridoxal 5'-phosphate</name>
        <dbReference type="ChEBI" id="CHEBI:597326"/>
    </cofactor>
</comment>
<dbReference type="InterPro" id="IPR036038">
    <property type="entry name" value="Aminotransferase-like"/>
</dbReference>
<keyword evidence="7 13" id="KW-0808">Transferase</keyword>
<evidence type="ECO:0000256" key="11">
    <source>
        <dbReference type="RuleBase" id="RU004516"/>
    </source>
</evidence>
<proteinExistence type="inferred from homology"/>
<dbReference type="SUPFAM" id="SSF56752">
    <property type="entry name" value="D-aminoacid aminotransferase-like PLP-dependent enzymes"/>
    <property type="match status" value="1"/>
</dbReference>
<evidence type="ECO:0000256" key="7">
    <source>
        <dbReference type="ARBA" id="ARBA00022679"/>
    </source>
</evidence>
<comment type="function">
    <text evidence="12">Acts on the D-isomers of alanine, leucine, aspartate, glutamate, aminobutyrate, norvaline and asparagine. The enzyme transfers an amino group from a substrate D-amino acid to the pyridoxal phosphate cofactor to form pyridoxamine and an alpha-keto acid in the first half-reaction.</text>
</comment>
<dbReference type="CDD" id="cd01558">
    <property type="entry name" value="D-AAT_like"/>
    <property type="match status" value="1"/>
</dbReference>
<dbReference type="Proteomes" id="UP001597520">
    <property type="component" value="Unassembled WGS sequence"/>
</dbReference>
<name>A0ABW5SXT9_9BACI</name>
<dbReference type="PROSITE" id="PS00770">
    <property type="entry name" value="AA_TRANSFER_CLASS_4"/>
    <property type="match status" value="1"/>
</dbReference>
<comment type="subunit">
    <text evidence="3">Homodimer.</text>
</comment>
<dbReference type="Pfam" id="PF01063">
    <property type="entry name" value="Aminotran_4"/>
    <property type="match status" value="1"/>
</dbReference>
<evidence type="ECO:0000256" key="12">
    <source>
        <dbReference type="RuleBase" id="RU004520"/>
    </source>
</evidence>
<keyword evidence="6 13" id="KW-0032">Aminotransferase</keyword>
<evidence type="ECO:0000313" key="14">
    <source>
        <dbReference type="Proteomes" id="UP001597520"/>
    </source>
</evidence>
<dbReference type="InterPro" id="IPR050571">
    <property type="entry name" value="Class-IV_PLP-Dep_Aminotrnsfr"/>
</dbReference>
<evidence type="ECO:0000256" key="4">
    <source>
        <dbReference type="ARBA" id="ARBA00012874"/>
    </source>
</evidence>
<protein>
    <recommendedName>
        <fullName evidence="5 12">D-alanine aminotransferase</fullName>
        <ecNumber evidence="4 12">2.6.1.21</ecNumber>
    </recommendedName>
</protein>
<evidence type="ECO:0000256" key="9">
    <source>
        <dbReference type="ARBA" id="ARBA00047911"/>
    </source>
</evidence>
<evidence type="ECO:0000256" key="1">
    <source>
        <dbReference type="ARBA" id="ARBA00001933"/>
    </source>
</evidence>
<gene>
    <name evidence="13" type="primary">dat</name>
    <name evidence="13" type="ORF">ACFSUB_02375</name>
</gene>